<accession>A0A0E3M9L4</accession>
<dbReference type="HOGENOM" id="CLU_031634_0_0_9"/>
<feature type="transmembrane region" description="Helical" evidence="1">
    <location>
        <begin position="185"/>
        <end position="203"/>
    </location>
</feature>
<evidence type="ECO:0000313" key="3">
    <source>
        <dbReference type="Proteomes" id="UP000033115"/>
    </source>
</evidence>
<protein>
    <submittedName>
        <fullName evidence="2">Membrane protein, putative</fullName>
    </submittedName>
</protein>
<name>A0A0E3M9L4_CLOSL</name>
<keyword evidence="1" id="KW-0812">Transmembrane</keyword>
<feature type="transmembrane region" description="Helical" evidence="1">
    <location>
        <begin position="492"/>
        <end position="514"/>
    </location>
</feature>
<dbReference type="Pfam" id="PF16949">
    <property type="entry name" value="ABC_tran_2"/>
    <property type="match status" value="1"/>
</dbReference>
<keyword evidence="1" id="KW-0472">Membrane</keyword>
<dbReference type="EMBL" id="CP009933">
    <property type="protein sequence ID" value="AKA69653.1"/>
    <property type="molecule type" value="Genomic_DNA"/>
</dbReference>
<feature type="transmembrane region" description="Helical" evidence="1">
    <location>
        <begin position="29"/>
        <end position="51"/>
    </location>
</feature>
<proteinExistence type="predicted"/>
<feature type="transmembrane region" description="Helical" evidence="1">
    <location>
        <begin position="66"/>
        <end position="94"/>
    </location>
</feature>
<feature type="transmembrane region" description="Helical" evidence="1">
    <location>
        <begin position="329"/>
        <end position="351"/>
    </location>
</feature>
<feature type="transmembrane region" description="Helical" evidence="1">
    <location>
        <begin position="520"/>
        <end position="541"/>
    </location>
</feature>
<keyword evidence="3" id="KW-1185">Reference proteome</keyword>
<dbReference type="STRING" id="1548.CSCA_2528"/>
<dbReference type="InterPro" id="IPR031599">
    <property type="entry name" value="ABC_tran_2"/>
</dbReference>
<sequence>MSKYIILTKALLKNGYGLSNGDKKKKIKATIIAAAIVAACIPTIIAFIYFIESAYDMLYKINQEGLIFIVGINFTFIFIFFFGIFYSLNVMYFSRDIENLLPLPLKPWHIIASKFTITLLYEYLTEAAILLPLFIIYGLKGHMGVIYYVYSIILFLTIPIIPLSIASILNILIMRFTNIGNHKDLLKIIGGILAMFLAIAFNVKMQKLANLGMNQQQILNILSQGNNSLVGISSKIFPGVSEAVKAMVFNGTLIGLKNIILFLIITLCVLSIFLILGEKLYFKGVIGISEAPSGRRKLNYGDLQKISRKSSPIKSLVIKELKILFRTPVYFMNCIIMNFLWPIFLLIPFFTEPEVFKKFKGFMFVINDTKWIGVIIIISLAAGIFVTSSNLITSTAISREGGNLFVSKYIAIGYDIQLIAKVLSGAIMGTVGILSMLLMVLFLMKLPLYLIVIVFISSLPGILFSAMLGIMIDVAFPKLNWDNEVKAVKQNFNGFIAIMVGICVSVLVTISVIKLNFDKFAMSIGVILLFLIIDFILYKIIITKGVNLFRNIEV</sequence>
<keyword evidence="1" id="KW-1133">Transmembrane helix</keyword>
<feature type="transmembrane region" description="Helical" evidence="1">
    <location>
        <begin position="259"/>
        <end position="276"/>
    </location>
</feature>
<evidence type="ECO:0000313" key="2">
    <source>
        <dbReference type="EMBL" id="AKA69653.1"/>
    </source>
</evidence>
<dbReference type="AlphaFoldDB" id="A0A0E3M9L4"/>
<feature type="transmembrane region" description="Helical" evidence="1">
    <location>
        <begin position="418"/>
        <end position="442"/>
    </location>
</feature>
<feature type="transmembrane region" description="Helical" evidence="1">
    <location>
        <begin position="145"/>
        <end position="173"/>
    </location>
</feature>
<feature type="transmembrane region" description="Helical" evidence="1">
    <location>
        <begin position="448"/>
        <end position="472"/>
    </location>
</feature>
<evidence type="ECO:0000256" key="1">
    <source>
        <dbReference type="SAM" id="Phobius"/>
    </source>
</evidence>
<feature type="transmembrane region" description="Helical" evidence="1">
    <location>
        <begin position="371"/>
        <end position="397"/>
    </location>
</feature>
<dbReference type="Proteomes" id="UP000033115">
    <property type="component" value="Chromosome"/>
</dbReference>
<dbReference type="RefSeq" id="WP_029161742.1">
    <property type="nucleotide sequence ID" value="NZ_CP009933.1"/>
</dbReference>
<dbReference type="KEGG" id="csq:CSCA_2528"/>
<reference evidence="2 3" key="1">
    <citation type="journal article" date="2015" name="J. Biotechnol.">
        <title>Complete genome sequence of a malodorant-producing acetogen, Clostridium scatologenes ATCC 25775(T).</title>
        <authorList>
            <person name="Zhu Z."/>
            <person name="Guo T."/>
            <person name="Zheng H."/>
            <person name="Song T."/>
            <person name="Ouyang P."/>
            <person name="Xie J."/>
        </authorList>
    </citation>
    <scope>NUCLEOTIDE SEQUENCE [LARGE SCALE GENOMIC DNA]</scope>
    <source>
        <strain evidence="2 3">ATCC 25775</strain>
    </source>
</reference>
<gene>
    <name evidence="2" type="ORF">CSCA_2528</name>
</gene>
<organism evidence="2 3">
    <name type="scientific">Clostridium scatologenes</name>
    <dbReference type="NCBI Taxonomy" id="1548"/>
    <lineage>
        <taxon>Bacteria</taxon>
        <taxon>Bacillati</taxon>
        <taxon>Bacillota</taxon>
        <taxon>Clostridia</taxon>
        <taxon>Eubacteriales</taxon>
        <taxon>Clostridiaceae</taxon>
        <taxon>Clostridium</taxon>
    </lineage>
</organism>
<feature type="transmembrane region" description="Helical" evidence="1">
    <location>
        <begin position="115"/>
        <end position="139"/>
    </location>
</feature>